<dbReference type="PRINTS" id="PR00260">
    <property type="entry name" value="CHEMTRNSDUCR"/>
</dbReference>
<keyword evidence="5" id="KW-0812">Transmembrane</keyword>
<dbReference type="PROSITE" id="PS50885">
    <property type="entry name" value="HAMP"/>
    <property type="match status" value="1"/>
</dbReference>
<dbReference type="InterPro" id="IPR004089">
    <property type="entry name" value="MCPsignal_dom"/>
</dbReference>
<keyword evidence="5" id="KW-1133">Transmembrane helix</keyword>
<dbReference type="EMBL" id="JAQQKW010000001">
    <property type="protein sequence ID" value="MDC7693062.1"/>
    <property type="molecule type" value="Genomic_DNA"/>
</dbReference>
<evidence type="ECO:0000256" key="5">
    <source>
        <dbReference type="SAM" id="Phobius"/>
    </source>
</evidence>
<dbReference type="InterPro" id="IPR004090">
    <property type="entry name" value="Chemotax_Me-accpt_rcpt"/>
</dbReference>
<feature type="region of interest" description="Disordered" evidence="4">
    <location>
        <begin position="308"/>
        <end position="332"/>
    </location>
</feature>
<comment type="caution">
    <text evidence="8">The sequence shown here is derived from an EMBL/GenBank/DDBJ whole genome shotgun (WGS) entry which is preliminary data.</text>
</comment>
<dbReference type="InterPro" id="IPR024478">
    <property type="entry name" value="HlyB_4HB_MCP"/>
</dbReference>
<dbReference type="Pfam" id="PF00672">
    <property type="entry name" value="HAMP"/>
    <property type="match status" value="1"/>
</dbReference>
<reference evidence="8 9" key="1">
    <citation type="submission" date="2023-01" db="EMBL/GenBank/DDBJ databases">
        <title>Novel species of the genus Asticcacaulis isolated from rivers.</title>
        <authorList>
            <person name="Lu H."/>
        </authorList>
    </citation>
    <scope>NUCLEOTIDE SEQUENCE [LARGE SCALE GENOMIC DNA]</scope>
    <source>
        <strain evidence="8 9">DXS10W</strain>
    </source>
</reference>
<dbReference type="SMART" id="SM00283">
    <property type="entry name" value="MA"/>
    <property type="match status" value="1"/>
</dbReference>
<keyword evidence="5" id="KW-0472">Membrane</keyword>
<evidence type="ECO:0000256" key="4">
    <source>
        <dbReference type="SAM" id="MobiDB-lite"/>
    </source>
</evidence>
<dbReference type="RefSeq" id="WP_272739828.1">
    <property type="nucleotide sequence ID" value="NZ_JAQQKW010000001.1"/>
</dbReference>
<dbReference type="PROSITE" id="PS51257">
    <property type="entry name" value="PROKAR_LIPOPROTEIN"/>
    <property type="match status" value="1"/>
</dbReference>
<comment type="similarity">
    <text evidence="2">Belongs to the methyl-accepting chemotaxis (MCP) protein family.</text>
</comment>
<dbReference type="InterPro" id="IPR003660">
    <property type="entry name" value="HAMP_dom"/>
</dbReference>
<dbReference type="Gene3D" id="6.10.340.10">
    <property type="match status" value="1"/>
</dbReference>
<dbReference type="Gene3D" id="1.10.287.950">
    <property type="entry name" value="Methyl-accepting chemotaxis protein"/>
    <property type="match status" value="1"/>
</dbReference>
<dbReference type="PANTHER" id="PTHR32089:SF112">
    <property type="entry name" value="LYSOZYME-LIKE PROTEIN-RELATED"/>
    <property type="match status" value="1"/>
</dbReference>
<protein>
    <submittedName>
        <fullName evidence="8">Methyl-accepting chemotaxis protein</fullName>
    </submittedName>
</protein>
<evidence type="ECO:0000256" key="3">
    <source>
        <dbReference type="PROSITE-ProRule" id="PRU00284"/>
    </source>
</evidence>
<dbReference type="SMART" id="SM00304">
    <property type="entry name" value="HAMP"/>
    <property type="match status" value="1"/>
</dbReference>
<keyword evidence="1 3" id="KW-0807">Transducer</keyword>
<dbReference type="CDD" id="cd06225">
    <property type="entry name" value="HAMP"/>
    <property type="match status" value="1"/>
</dbReference>
<keyword evidence="9" id="KW-1185">Reference proteome</keyword>
<dbReference type="Proteomes" id="UP001216595">
    <property type="component" value="Unassembled WGS sequence"/>
</dbReference>
<evidence type="ECO:0000313" key="9">
    <source>
        <dbReference type="Proteomes" id="UP001216595"/>
    </source>
</evidence>
<evidence type="ECO:0000259" key="6">
    <source>
        <dbReference type="PROSITE" id="PS50111"/>
    </source>
</evidence>
<name>A0ABT5IA59_9CAUL</name>
<dbReference type="Pfam" id="PF00015">
    <property type="entry name" value="MCPsignal"/>
    <property type="match status" value="1"/>
</dbReference>
<dbReference type="SUPFAM" id="SSF58104">
    <property type="entry name" value="Methyl-accepting chemotaxis protein (MCP) signaling domain"/>
    <property type="match status" value="1"/>
</dbReference>
<accession>A0ABT5IA59</accession>
<evidence type="ECO:0000256" key="2">
    <source>
        <dbReference type="ARBA" id="ARBA00029447"/>
    </source>
</evidence>
<organism evidence="8 9">
    <name type="scientific">Asticcacaulis currens</name>
    <dbReference type="NCBI Taxonomy" id="2984210"/>
    <lineage>
        <taxon>Bacteria</taxon>
        <taxon>Pseudomonadati</taxon>
        <taxon>Pseudomonadota</taxon>
        <taxon>Alphaproteobacteria</taxon>
        <taxon>Caulobacterales</taxon>
        <taxon>Caulobacteraceae</taxon>
        <taxon>Asticcacaulis</taxon>
    </lineage>
</organism>
<evidence type="ECO:0000313" key="8">
    <source>
        <dbReference type="EMBL" id="MDC7693062.1"/>
    </source>
</evidence>
<feature type="transmembrane region" description="Helical" evidence="5">
    <location>
        <begin position="183"/>
        <end position="205"/>
    </location>
</feature>
<sequence length="556" mass="59993">MRTIRARLQGVIIVLIVGALLSCGLAFLIAEAGRKGLQTVYADRVIPLEQLKGISDDYAVSIVDNAHKVRAGTVSFEDGVRRMDEALKHSDGLFDAYMLTYMDDNEKALAQAAKEQKDKAKASIAQLRDIMVRKDQIALETYVSSELYPSIDPVTAAFDVLVKLQVSEAKKSFDKASISQTRFLWGVGLALLINAVLGIIGIWIVRHRVILPINRLTDVMSRLANGEYQTEVPGREARNEIGEMARAVEVFKANGLERQRLEAAEKEELAQREARARVIEGLVQRFDAQTRESIQFVSVAATELEASAESLTSGAEETTRQSTTVSSASEEASMNVQTVAAATEEMSATVQEIARQVQGSVHIARTAMAEARRSSEVVHKLSDGAERIGGFVNLITQVASQTNLLALNATIEAARAGEAGKGFAVVASEVKTLAQQTSKASADIEAQVLEIRTVVAEAVEAIDQIQATIDQMSEVSTAISAAVDEQYVTTQEIARNVQEASQSTVAVAQNMSGISRATEETTVAATQVLSASGELSRQADTLRKDVHEFISGVRAA</sequence>
<evidence type="ECO:0000259" key="7">
    <source>
        <dbReference type="PROSITE" id="PS50885"/>
    </source>
</evidence>
<gene>
    <name evidence="8" type="ORF">PQU94_02075</name>
</gene>
<dbReference type="PANTHER" id="PTHR32089">
    <property type="entry name" value="METHYL-ACCEPTING CHEMOTAXIS PROTEIN MCPB"/>
    <property type="match status" value="1"/>
</dbReference>
<evidence type="ECO:0000256" key="1">
    <source>
        <dbReference type="ARBA" id="ARBA00023224"/>
    </source>
</evidence>
<proteinExistence type="inferred from homology"/>
<feature type="domain" description="Methyl-accepting transducer" evidence="6">
    <location>
        <begin position="307"/>
        <end position="536"/>
    </location>
</feature>
<dbReference type="PROSITE" id="PS50111">
    <property type="entry name" value="CHEMOTAXIS_TRANSDUC_2"/>
    <property type="match status" value="1"/>
</dbReference>
<feature type="transmembrane region" description="Helical" evidence="5">
    <location>
        <begin position="12"/>
        <end position="30"/>
    </location>
</feature>
<feature type="domain" description="HAMP" evidence="7">
    <location>
        <begin position="207"/>
        <end position="260"/>
    </location>
</feature>
<dbReference type="Pfam" id="PF12729">
    <property type="entry name" value="4HB_MCP_1"/>
    <property type="match status" value="1"/>
</dbReference>